<dbReference type="InterPro" id="IPR027417">
    <property type="entry name" value="P-loop_NTPase"/>
</dbReference>
<evidence type="ECO:0000259" key="1">
    <source>
        <dbReference type="Pfam" id="PF00717"/>
    </source>
</evidence>
<proteinExistence type="predicted"/>
<dbReference type="OrthoDB" id="9787585at2"/>
<feature type="domain" description="Peptidase S24/S26A/S26B/S26C" evidence="1">
    <location>
        <begin position="491"/>
        <end position="605"/>
    </location>
</feature>
<dbReference type="Proteomes" id="UP000019426">
    <property type="component" value="Chromosome M2/40_rep1"/>
</dbReference>
<dbReference type="KEGG" id="clt:CM240_1363"/>
<keyword evidence="3" id="KW-1185">Reference proteome</keyword>
<organism evidence="2 3">
    <name type="scientific">Clostridium bornimense</name>
    <dbReference type="NCBI Taxonomy" id="1216932"/>
    <lineage>
        <taxon>Bacteria</taxon>
        <taxon>Bacillati</taxon>
        <taxon>Bacillota</taxon>
        <taxon>Clostridia</taxon>
        <taxon>Eubacteriales</taxon>
        <taxon>Clostridiaceae</taxon>
        <taxon>Clostridium</taxon>
    </lineage>
</organism>
<reference evidence="2 3" key="1">
    <citation type="submission" date="2013-11" db="EMBL/GenBank/DDBJ databases">
        <title>Complete genome sequence of Clostridum sp. M2/40.</title>
        <authorList>
            <person name="Wibberg D."/>
            <person name="Puehler A."/>
            <person name="Schlueter A."/>
        </authorList>
    </citation>
    <scope>NUCLEOTIDE SEQUENCE [LARGE SCALE GENOMIC DNA]</scope>
    <source>
        <strain evidence="3">M2/40</strain>
    </source>
</reference>
<dbReference type="AlphaFoldDB" id="W6S2J6"/>
<dbReference type="InterPro" id="IPR039418">
    <property type="entry name" value="LexA-like"/>
</dbReference>
<dbReference type="SUPFAM" id="SSF51306">
    <property type="entry name" value="LexA/Signal peptidase"/>
    <property type="match status" value="1"/>
</dbReference>
<dbReference type="RefSeq" id="WP_044037629.1">
    <property type="nucleotide sequence ID" value="NZ_HG917868.1"/>
</dbReference>
<protein>
    <recommendedName>
        <fullName evidence="1">Peptidase S24/S26A/S26B/S26C domain-containing protein</fullName>
    </recommendedName>
</protein>
<dbReference type="eggNOG" id="COG0210">
    <property type="taxonomic scope" value="Bacteria"/>
</dbReference>
<accession>W6S2J6</accession>
<dbReference type="CDD" id="cd06529">
    <property type="entry name" value="S24_LexA-like"/>
    <property type="match status" value="1"/>
</dbReference>
<dbReference type="PANTHER" id="PTHR33516:SF2">
    <property type="entry name" value="LEXA REPRESSOR-RELATED"/>
    <property type="match status" value="1"/>
</dbReference>
<dbReference type="Gene3D" id="3.40.50.300">
    <property type="entry name" value="P-loop containing nucleotide triphosphate hydrolases"/>
    <property type="match status" value="2"/>
</dbReference>
<dbReference type="PANTHER" id="PTHR33516">
    <property type="entry name" value="LEXA REPRESSOR"/>
    <property type="match status" value="1"/>
</dbReference>
<dbReference type="InterPro" id="IPR015927">
    <property type="entry name" value="Peptidase_S24_S26A/B/C"/>
</dbReference>
<dbReference type="InterPro" id="IPR050077">
    <property type="entry name" value="LexA_repressor"/>
</dbReference>
<dbReference type="PATRIC" id="fig|1216932.3.peg.1357"/>
<dbReference type="EMBL" id="HG917868">
    <property type="protein sequence ID" value="CDM68522.1"/>
    <property type="molecule type" value="Genomic_DNA"/>
</dbReference>
<dbReference type="Gene3D" id="2.10.109.10">
    <property type="entry name" value="Umud Fragment, subunit A"/>
    <property type="match status" value="1"/>
</dbReference>
<dbReference type="SUPFAM" id="SSF52540">
    <property type="entry name" value="P-loop containing nucleoside triphosphate hydrolases"/>
    <property type="match status" value="1"/>
</dbReference>
<name>W6S2J6_9CLOT</name>
<evidence type="ECO:0000313" key="3">
    <source>
        <dbReference type="Proteomes" id="UP000019426"/>
    </source>
</evidence>
<gene>
    <name evidence="2" type="ORF">CM240_1363</name>
</gene>
<dbReference type="InterPro" id="IPR036286">
    <property type="entry name" value="LexA/Signal_pep-like_sf"/>
</dbReference>
<evidence type="ECO:0000313" key="2">
    <source>
        <dbReference type="EMBL" id="CDM68522.1"/>
    </source>
</evidence>
<dbReference type="HOGENOM" id="CLU_446699_0_0_9"/>
<dbReference type="eggNOG" id="COG1974">
    <property type="taxonomic scope" value="Bacteria"/>
</dbReference>
<sequence>MLNSRIELMCKDRLYNNILVKGVSGSGKSTYLINRVNEYINKYSVEDGDSILVLFKNKLSKSIGLKLFEEQEREETLFSFLNIKVDFYTYDELVENLLKVKGINLCSGDKKREILLEAIDSIKGDLKNSKIFRISNIENIEKEVCEILSSNISRKQYIEGRRKVSYVKAKKNSHNRELLFNVSEIFKKLIFKNNVYIKDVIDIELIEKFLDNNDIYTHIAIDDGEFLTEKQRKFIYTLRKDSSISTITITSKRNIKDVSFEKTYNLRNNIRSSEEIRNLIKGFKGNKNILEKNINIPYHLIYDDMGKSFLAIRDLIKNNISLRYKYEDIIVLFKNEEELRKGKLYFINSKIPCRRIKNSLYSNGDKIKLAVFDDVLGISSKVVIVTNFNNENYSTIKEKKILIDEISMAENELYLVGYGKESKFVNKLPVGVLEDRRFVSNKGIESFTYVDCKKNKVINLLRDISAPKNMLINVNGKEEELADSEVSKVKVFSHIAAGMPIFISEEETGEMYLPNSVLTKNKEHFILTIDGDSMINVGINNGDKVVIERNNTVENGDICAVEIDGNATLKTVKIANGMATLISENDNYAPMNFGLNEIRIIGQAVGIIKNN</sequence>
<dbReference type="Pfam" id="PF00717">
    <property type="entry name" value="Peptidase_S24"/>
    <property type="match status" value="1"/>
</dbReference>
<dbReference type="STRING" id="1216932.CM240_1363"/>